<sequence>MVMFLAMLLLPTCNPFRSPIILTTSSTCVAISVCHILAHNIAPSYLIKDRWCLMGGLGHNRPLPWNMTLAEVAPLDLDALEAGSDGSVLEITKAYAPVLHLVL</sequence>
<dbReference type="Proteomes" id="UP001302745">
    <property type="component" value="Unassembled WGS sequence"/>
</dbReference>
<accession>A0AAN6ZSJ6</accession>
<keyword evidence="3" id="KW-1185">Reference proteome</keyword>
<reference evidence="2" key="1">
    <citation type="journal article" date="2023" name="Mol. Phylogenet. Evol.">
        <title>Genome-scale phylogeny and comparative genomics of the fungal order Sordariales.</title>
        <authorList>
            <person name="Hensen N."/>
            <person name="Bonometti L."/>
            <person name="Westerberg I."/>
            <person name="Brannstrom I.O."/>
            <person name="Guillou S."/>
            <person name="Cros-Aarteil S."/>
            <person name="Calhoun S."/>
            <person name="Haridas S."/>
            <person name="Kuo A."/>
            <person name="Mondo S."/>
            <person name="Pangilinan J."/>
            <person name="Riley R."/>
            <person name="LaButti K."/>
            <person name="Andreopoulos B."/>
            <person name="Lipzen A."/>
            <person name="Chen C."/>
            <person name="Yan M."/>
            <person name="Daum C."/>
            <person name="Ng V."/>
            <person name="Clum A."/>
            <person name="Steindorff A."/>
            <person name="Ohm R.A."/>
            <person name="Martin F."/>
            <person name="Silar P."/>
            <person name="Natvig D.O."/>
            <person name="Lalanne C."/>
            <person name="Gautier V."/>
            <person name="Ament-Velasquez S.L."/>
            <person name="Kruys A."/>
            <person name="Hutchinson M.I."/>
            <person name="Powell A.J."/>
            <person name="Barry K."/>
            <person name="Miller A.N."/>
            <person name="Grigoriev I.V."/>
            <person name="Debuchy R."/>
            <person name="Gladieux P."/>
            <person name="Hiltunen Thoren M."/>
            <person name="Johannesson H."/>
        </authorList>
    </citation>
    <scope>NUCLEOTIDE SEQUENCE</scope>
    <source>
        <strain evidence="2">CBS 538.74</strain>
    </source>
</reference>
<gene>
    <name evidence="2" type="ORF">C8A00DRAFT_37128</name>
</gene>
<dbReference type="AlphaFoldDB" id="A0AAN6ZSJ6"/>
<comment type="caution">
    <text evidence="2">The sequence shown here is derived from an EMBL/GenBank/DDBJ whole genome shotgun (WGS) entry which is preliminary data.</text>
</comment>
<proteinExistence type="predicted"/>
<feature type="chain" id="PRO_5042988935" evidence="1">
    <location>
        <begin position="16"/>
        <end position="103"/>
    </location>
</feature>
<name>A0AAN6ZSJ6_9PEZI</name>
<evidence type="ECO:0000256" key="1">
    <source>
        <dbReference type="SAM" id="SignalP"/>
    </source>
</evidence>
<reference evidence="2" key="2">
    <citation type="submission" date="2023-05" db="EMBL/GenBank/DDBJ databases">
        <authorList>
            <consortium name="Lawrence Berkeley National Laboratory"/>
            <person name="Steindorff A."/>
            <person name="Hensen N."/>
            <person name="Bonometti L."/>
            <person name="Westerberg I."/>
            <person name="Brannstrom I.O."/>
            <person name="Guillou S."/>
            <person name="Cros-Aarteil S."/>
            <person name="Calhoun S."/>
            <person name="Haridas S."/>
            <person name="Kuo A."/>
            <person name="Mondo S."/>
            <person name="Pangilinan J."/>
            <person name="Riley R."/>
            <person name="Labutti K."/>
            <person name="Andreopoulos B."/>
            <person name="Lipzen A."/>
            <person name="Chen C."/>
            <person name="Yanf M."/>
            <person name="Daum C."/>
            <person name="Ng V."/>
            <person name="Clum A."/>
            <person name="Ohm R."/>
            <person name="Martin F."/>
            <person name="Silar P."/>
            <person name="Natvig D."/>
            <person name="Lalanne C."/>
            <person name="Gautier V."/>
            <person name="Ament-Velasquez S.L."/>
            <person name="Kruys A."/>
            <person name="Hutchinson M.I."/>
            <person name="Powell A.J."/>
            <person name="Barry K."/>
            <person name="Miller A.N."/>
            <person name="Grigoriev I.V."/>
            <person name="Debuchy R."/>
            <person name="Gladieux P."/>
            <person name="Thoren M.H."/>
            <person name="Johannesson H."/>
        </authorList>
    </citation>
    <scope>NUCLEOTIDE SEQUENCE</scope>
    <source>
        <strain evidence="2">CBS 538.74</strain>
    </source>
</reference>
<feature type="signal peptide" evidence="1">
    <location>
        <begin position="1"/>
        <end position="15"/>
    </location>
</feature>
<evidence type="ECO:0000313" key="2">
    <source>
        <dbReference type="EMBL" id="KAK4150290.1"/>
    </source>
</evidence>
<evidence type="ECO:0000313" key="3">
    <source>
        <dbReference type="Proteomes" id="UP001302745"/>
    </source>
</evidence>
<protein>
    <submittedName>
        <fullName evidence="2">Uncharacterized protein</fullName>
    </submittedName>
</protein>
<dbReference type="EMBL" id="MU857083">
    <property type="protein sequence ID" value="KAK4150290.1"/>
    <property type="molecule type" value="Genomic_DNA"/>
</dbReference>
<organism evidence="2 3">
    <name type="scientific">Chaetomidium leptoderma</name>
    <dbReference type="NCBI Taxonomy" id="669021"/>
    <lineage>
        <taxon>Eukaryota</taxon>
        <taxon>Fungi</taxon>
        <taxon>Dikarya</taxon>
        <taxon>Ascomycota</taxon>
        <taxon>Pezizomycotina</taxon>
        <taxon>Sordariomycetes</taxon>
        <taxon>Sordariomycetidae</taxon>
        <taxon>Sordariales</taxon>
        <taxon>Chaetomiaceae</taxon>
        <taxon>Chaetomidium</taxon>
    </lineage>
</organism>
<keyword evidence="1" id="KW-0732">Signal</keyword>